<comment type="caution">
    <text evidence="3">The sequence shown here is derived from an EMBL/GenBank/DDBJ whole genome shotgun (WGS) entry which is preliminary data.</text>
</comment>
<feature type="domain" description="DNA polymerase III subunit gamma/ tau C-terminal" evidence="2">
    <location>
        <begin position="4"/>
        <end position="115"/>
    </location>
</feature>
<dbReference type="Pfam" id="PF12362">
    <property type="entry name" value="DUF3646"/>
    <property type="match status" value="1"/>
</dbReference>
<dbReference type="Proteomes" id="UP001296873">
    <property type="component" value="Unassembled WGS sequence"/>
</dbReference>
<proteinExistence type="predicted"/>
<keyword evidence="4" id="KW-1185">Reference proteome</keyword>
<organism evidence="3 4">
    <name type="scientific">Rhodovibrio sodomensis</name>
    <dbReference type="NCBI Taxonomy" id="1088"/>
    <lineage>
        <taxon>Bacteria</taxon>
        <taxon>Pseudomonadati</taxon>
        <taxon>Pseudomonadota</taxon>
        <taxon>Alphaproteobacteria</taxon>
        <taxon>Rhodospirillales</taxon>
        <taxon>Rhodovibrionaceae</taxon>
        <taxon>Rhodovibrio</taxon>
    </lineage>
</organism>
<dbReference type="InterPro" id="IPR022107">
    <property type="entry name" value="DNA_pol_III_gamma/tau_C"/>
</dbReference>
<dbReference type="EMBL" id="NRRL01000270">
    <property type="protein sequence ID" value="MBK1671646.1"/>
    <property type="molecule type" value="Genomic_DNA"/>
</dbReference>
<gene>
    <name evidence="3" type="ORF">CKO28_27025</name>
</gene>
<evidence type="ECO:0000313" key="3">
    <source>
        <dbReference type="EMBL" id="MBK1671646.1"/>
    </source>
</evidence>
<feature type="non-terminal residue" evidence="3">
    <location>
        <position position="1"/>
    </location>
</feature>
<name>A0ABS1DNS4_9PROT</name>
<evidence type="ECO:0000256" key="1">
    <source>
        <dbReference type="SAM" id="MobiDB-lite"/>
    </source>
</evidence>
<protein>
    <recommendedName>
        <fullName evidence="2">DNA polymerase III subunit gamma/ tau C-terminal domain-containing protein</fullName>
    </recommendedName>
</protein>
<evidence type="ECO:0000313" key="4">
    <source>
        <dbReference type="Proteomes" id="UP001296873"/>
    </source>
</evidence>
<accession>A0ABS1DNS4</accession>
<feature type="region of interest" description="Disordered" evidence="1">
    <location>
        <begin position="126"/>
        <end position="187"/>
    </location>
</feature>
<reference evidence="3 4" key="1">
    <citation type="journal article" date="2020" name="Microorganisms">
        <title>Osmotic Adaptation and Compatible Solute Biosynthesis of Phototrophic Bacteria as Revealed from Genome Analyses.</title>
        <authorList>
            <person name="Imhoff J.F."/>
            <person name="Rahn T."/>
            <person name="Kunzel S."/>
            <person name="Keller A."/>
            <person name="Neulinger S.C."/>
        </authorList>
    </citation>
    <scope>NUCLEOTIDE SEQUENCE [LARGE SCALE GENOMIC DNA]</scope>
    <source>
        <strain evidence="3 4">DSM 9895</strain>
    </source>
</reference>
<sequence length="187" mass="19927">PAQPQNFAEVVKLASDKRELKLAADLRNTAHLVRFEPGHIELRPNANAPKDLAGNLGRLLSDWTGRRWVVSLSQDEGDPTLFEQEQQRKAAERDRLLQHPKVQAVLETFPGAKLINYTGASGPGVETAAAGARAGDDGETPPDAAGLDAAGDDAAGDGAADDRLEQVDDPGQAGYGDDIDPNDPRFQ</sequence>
<evidence type="ECO:0000259" key="2">
    <source>
        <dbReference type="Pfam" id="PF12362"/>
    </source>
</evidence>